<name>A0ABQ7VEW3_SOLTU</name>
<keyword evidence="3" id="KW-1185">Reference proteome</keyword>
<evidence type="ECO:0000256" key="1">
    <source>
        <dbReference type="SAM" id="MobiDB-lite"/>
    </source>
</evidence>
<evidence type="ECO:0000313" key="3">
    <source>
        <dbReference type="Proteomes" id="UP000826656"/>
    </source>
</evidence>
<dbReference type="EMBL" id="JAIVGD010000013">
    <property type="protein sequence ID" value="KAH0762496.1"/>
    <property type="molecule type" value="Genomic_DNA"/>
</dbReference>
<sequence length="59" mass="6670">MIDNGIATGKDHVNKTEHDSWTSIRSIHDNALGWDSLKSEGRVETRKGLQLEERGNKHT</sequence>
<dbReference type="Proteomes" id="UP000826656">
    <property type="component" value="Unassembled WGS sequence"/>
</dbReference>
<gene>
    <name evidence="2" type="ORF">KY290_018569</name>
</gene>
<reference evidence="2 3" key="1">
    <citation type="journal article" date="2021" name="bioRxiv">
        <title>Chromosome-scale and haplotype-resolved genome assembly of a tetraploid potato cultivar.</title>
        <authorList>
            <person name="Sun H."/>
            <person name="Jiao W.-B."/>
            <person name="Krause K."/>
            <person name="Campoy J.A."/>
            <person name="Goel M."/>
            <person name="Folz-Donahue K."/>
            <person name="Kukat C."/>
            <person name="Huettel B."/>
            <person name="Schneeberger K."/>
        </authorList>
    </citation>
    <scope>NUCLEOTIDE SEQUENCE [LARGE SCALE GENOMIC DNA]</scope>
    <source>
        <strain evidence="2">SolTubOtavaFocal</strain>
        <tissue evidence="2">Leaves</tissue>
    </source>
</reference>
<accession>A0ABQ7VEW3</accession>
<comment type="caution">
    <text evidence="2">The sequence shown here is derived from an EMBL/GenBank/DDBJ whole genome shotgun (WGS) entry which is preliminary data.</text>
</comment>
<evidence type="ECO:0000313" key="2">
    <source>
        <dbReference type="EMBL" id="KAH0762496.1"/>
    </source>
</evidence>
<organism evidence="2 3">
    <name type="scientific">Solanum tuberosum</name>
    <name type="common">Potato</name>
    <dbReference type="NCBI Taxonomy" id="4113"/>
    <lineage>
        <taxon>Eukaryota</taxon>
        <taxon>Viridiplantae</taxon>
        <taxon>Streptophyta</taxon>
        <taxon>Embryophyta</taxon>
        <taxon>Tracheophyta</taxon>
        <taxon>Spermatophyta</taxon>
        <taxon>Magnoliopsida</taxon>
        <taxon>eudicotyledons</taxon>
        <taxon>Gunneridae</taxon>
        <taxon>Pentapetalae</taxon>
        <taxon>asterids</taxon>
        <taxon>lamiids</taxon>
        <taxon>Solanales</taxon>
        <taxon>Solanaceae</taxon>
        <taxon>Solanoideae</taxon>
        <taxon>Solaneae</taxon>
        <taxon>Solanum</taxon>
    </lineage>
</organism>
<protein>
    <submittedName>
        <fullName evidence="2">Uncharacterized protein</fullName>
    </submittedName>
</protein>
<feature type="region of interest" description="Disordered" evidence="1">
    <location>
        <begin position="36"/>
        <end position="59"/>
    </location>
</feature>
<proteinExistence type="predicted"/>
<feature type="compositionally biased region" description="Basic and acidic residues" evidence="1">
    <location>
        <begin position="37"/>
        <end position="59"/>
    </location>
</feature>